<dbReference type="CDD" id="cd13585">
    <property type="entry name" value="PBP2_TMBP_like"/>
    <property type="match status" value="1"/>
</dbReference>
<dbReference type="PANTHER" id="PTHR43649">
    <property type="entry name" value="ARABINOSE-BINDING PROTEIN-RELATED"/>
    <property type="match status" value="1"/>
</dbReference>
<organism evidence="4 5">
    <name type="scientific">Roseicyclus marinus</name>
    <dbReference type="NCBI Taxonomy" id="2161673"/>
    <lineage>
        <taxon>Bacteria</taxon>
        <taxon>Pseudomonadati</taxon>
        <taxon>Pseudomonadota</taxon>
        <taxon>Alphaproteobacteria</taxon>
        <taxon>Rhodobacterales</taxon>
        <taxon>Roseobacteraceae</taxon>
        <taxon>Roseicyclus</taxon>
    </lineage>
</organism>
<dbReference type="RefSeq" id="WP_338275003.1">
    <property type="nucleotide sequence ID" value="NZ_AP027266.1"/>
</dbReference>
<feature type="chain" id="PRO_5041425380" evidence="3">
    <location>
        <begin position="25"/>
        <end position="437"/>
    </location>
</feature>
<comment type="similarity">
    <text evidence="2">Belongs to the bacterial solute-binding protein 1 family.</text>
</comment>
<proteinExistence type="inferred from homology"/>
<protein>
    <submittedName>
        <fullName evidence="4">Sugar ABC transporter substrate-binding protein</fullName>
    </submittedName>
</protein>
<accession>A0AA48KI48</accession>
<sequence length="437" mass="47276">MSCMTALRASAALALCVSAGAAMAQDTTITIATVNNGDMIRMQGYTDLFTEQTGINVEWVTLEENVLRQRVTTDITTNGGQFDIMTIGMYETPIWGANGWLVPLDGLSEAYDVDDILPAMRGGLSHDGTLYAAPFYGESSMVMYRTDLMEAAGLEMPTAPTWDDIRAAAAAMNDPANEVYGVCLRGKPGWGEGGAFITVTANSFGARWFDEEWNAQFDQPEWEEALTFFVDLMNNYGPPGYATNGFNENLSLFQQGRCGMWIDATVAASFVTNPNDSTVADSVGFALAPDNGLGKRSNWLWAWALAIPAGTQQADAALQFIEWATSREYIELVAENEGWANVPPGARTSLYETPEYQAVPFAQMTLDSILAADPTNPTVDPVPYVGIQFVAIPEFAGIATEVSQEFAEVYAGQQTVQEALANAQALTNDAMEAAGYR</sequence>
<dbReference type="AlphaFoldDB" id="A0AA48KI48"/>
<gene>
    <name evidence="4" type="ORF">MACH21_10010</name>
</gene>
<reference evidence="4 5" key="1">
    <citation type="submission" date="2023-01" db="EMBL/GenBank/DDBJ databases">
        <title>Complete genome sequence of Roseicyclus marinus strain Dej080120_10.</title>
        <authorList>
            <person name="Ueki S."/>
            <person name="Maruyama F."/>
        </authorList>
    </citation>
    <scope>NUCLEOTIDE SEQUENCE [LARGE SCALE GENOMIC DNA]</scope>
    <source>
        <strain evidence="4 5">Dej080120_10</strain>
    </source>
</reference>
<name>A0AA48KI48_9RHOB</name>
<evidence type="ECO:0000313" key="5">
    <source>
        <dbReference type="Proteomes" id="UP001337723"/>
    </source>
</evidence>
<keyword evidence="3" id="KW-0732">Signal</keyword>
<dbReference type="InterPro" id="IPR006059">
    <property type="entry name" value="SBP"/>
</dbReference>
<dbReference type="EMBL" id="AP027266">
    <property type="protein sequence ID" value="BDW84824.1"/>
    <property type="molecule type" value="Genomic_DNA"/>
</dbReference>
<evidence type="ECO:0000313" key="4">
    <source>
        <dbReference type="EMBL" id="BDW84824.1"/>
    </source>
</evidence>
<dbReference type="GO" id="GO:0042597">
    <property type="term" value="C:periplasmic space"/>
    <property type="evidence" value="ECO:0007669"/>
    <property type="project" value="UniProtKB-SubCell"/>
</dbReference>
<evidence type="ECO:0000256" key="3">
    <source>
        <dbReference type="SAM" id="SignalP"/>
    </source>
</evidence>
<dbReference type="PANTHER" id="PTHR43649:SF12">
    <property type="entry name" value="DIACETYLCHITOBIOSE BINDING PROTEIN DASA"/>
    <property type="match status" value="1"/>
</dbReference>
<comment type="subcellular location">
    <subcellularLocation>
        <location evidence="1">Periplasm</location>
    </subcellularLocation>
</comment>
<dbReference type="Pfam" id="PF01547">
    <property type="entry name" value="SBP_bac_1"/>
    <property type="match status" value="1"/>
</dbReference>
<evidence type="ECO:0000256" key="1">
    <source>
        <dbReference type="ARBA" id="ARBA00004418"/>
    </source>
</evidence>
<dbReference type="KEGG" id="rmai:MACH21_10010"/>
<keyword evidence="5" id="KW-1185">Reference proteome</keyword>
<dbReference type="InterPro" id="IPR050490">
    <property type="entry name" value="Bact_solute-bd_prot1"/>
</dbReference>
<dbReference type="Proteomes" id="UP001337723">
    <property type="component" value="Chromosome"/>
</dbReference>
<feature type="signal peptide" evidence="3">
    <location>
        <begin position="1"/>
        <end position="24"/>
    </location>
</feature>
<dbReference type="Gene3D" id="3.40.190.10">
    <property type="entry name" value="Periplasmic binding protein-like II"/>
    <property type="match status" value="2"/>
</dbReference>
<dbReference type="SUPFAM" id="SSF53850">
    <property type="entry name" value="Periplasmic binding protein-like II"/>
    <property type="match status" value="1"/>
</dbReference>
<evidence type="ECO:0000256" key="2">
    <source>
        <dbReference type="ARBA" id="ARBA00008520"/>
    </source>
</evidence>